<gene>
    <name evidence="3" type="ORF">SAMN05421773_103121</name>
</gene>
<accession>A0A1I1IWM3</accession>
<dbReference type="PANTHER" id="PTHR23308">
    <property type="entry name" value="NUCLEAR INHIBITOR OF PROTEIN PHOSPHATASE-1"/>
    <property type="match status" value="1"/>
</dbReference>
<dbReference type="EMBL" id="FOLM01000003">
    <property type="protein sequence ID" value="SFC37620.1"/>
    <property type="molecule type" value="Genomic_DNA"/>
</dbReference>
<dbReference type="Gene3D" id="2.60.200.20">
    <property type="match status" value="1"/>
</dbReference>
<proteinExistence type="predicted"/>
<dbReference type="InterPro" id="IPR008984">
    <property type="entry name" value="SMAD_FHA_dom_sf"/>
</dbReference>
<protein>
    <recommendedName>
        <fullName evidence="2">FHA domain-containing protein</fullName>
    </recommendedName>
</protein>
<keyword evidence="1" id="KW-0597">Phosphoprotein</keyword>
<dbReference type="AlphaFoldDB" id="A0A1I1IWM3"/>
<keyword evidence="4" id="KW-1185">Reference proteome</keyword>
<evidence type="ECO:0000259" key="2">
    <source>
        <dbReference type="PROSITE" id="PS50006"/>
    </source>
</evidence>
<dbReference type="CDD" id="cd00060">
    <property type="entry name" value="FHA"/>
    <property type="match status" value="1"/>
</dbReference>
<organism evidence="3 4">
    <name type="scientific">Streptomyces aidingensis</name>
    <dbReference type="NCBI Taxonomy" id="910347"/>
    <lineage>
        <taxon>Bacteria</taxon>
        <taxon>Bacillati</taxon>
        <taxon>Actinomycetota</taxon>
        <taxon>Actinomycetes</taxon>
        <taxon>Kitasatosporales</taxon>
        <taxon>Streptomycetaceae</taxon>
        <taxon>Streptomyces</taxon>
    </lineage>
</organism>
<name>A0A1I1IWM3_9ACTN</name>
<dbReference type="Pfam" id="PF08044">
    <property type="entry name" value="DUF1707"/>
    <property type="match status" value="1"/>
</dbReference>
<dbReference type="OrthoDB" id="151099at2"/>
<dbReference type="Proteomes" id="UP000199207">
    <property type="component" value="Unassembled WGS sequence"/>
</dbReference>
<sequence length="180" mass="20011">MTSLEPSAYPPRISDADRERALAVLRESFAEGRVSQDTFQRRMEVVYGARRPDELTAVLLDLPYRDRRSRVVRAVARAAAFRRSVGRAWRAERLPQLMLPGPGPHPMSIGRAPGQMLRLTDVSVSRHHAQLTSSAAGWLLRDLGSANGTWVNGVRVTGSVPVRPGDQVRFGDVEYRLAAR</sequence>
<dbReference type="SMART" id="SM00240">
    <property type="entry name" value="FHA"/>
    <property type="match status" value="1"/>
</dbReference>
<dbReference type="Pfam" id="PF00498">
    <property type="entry name" value="FHA"/>
    <property type="match status" value="1"/>
</dbReference>
<feature type="domain" description="FHA" evidence="2">
    <location>
        <begin position="107"/>
        <end position="156"/>
    </location>
</feature>
<evidence type="ECO:0000313" key="3">
    <source>
        <dbReference type="EMBL" id="SFC37620.1"/>
    </source>
</evidence>
<evidence type="ECO:0000313" key="4">
    <source>
        <dbReference type="Proteomes" id="UP000199207"/>
    </source>
</evidence>
<dbReference type="RefSeq" id="WP_093837967.1">
    <property type="nucleotide sequence ID" value="NZ_FOLM01000003.1"/>
</dbReference>
<dbReference type="STRING" id="910347.SAMN05421773_103121"/>
<dbReference type="InterPro" id="IPR012551">
    <property type="entry name" value="DUF1707_SHOCT-like"/>
</dbReference>
<dbReference type="InterPro" id="IPR000253">
    <property type="entry name" value="FHA_dom"/>
</dbReference>
<evidence type="ECO:0000256" key="1">
    <source>
        <dbReference type="ARBA" id="ARBA00022553"/>
    </source>
</evidence>
<dbReference type="SUPFAM" id="SSF49879">
    <property type="entry name" value="SMAD/FHA domain"/>
    <property type="match status" value="1"/>
</dbReference>
<dbReference type="InterPro" id="IPR050923">
    <property type="entry name" value="Cell_Proc_Reg/RNA_Proc"/>
</dbReference>
<reference evidence="3 4" key="1">
    <citation type="submission" date="2016-10" db="EMBL/GenBank/DDBJ databases">
        <authorList>
            <person name="de Groot N.N."/>
        </authorList>
    </citation>
    <scope>NUCLEOTIDE SEQUENCE [LARGE SCALE GENOMIC DNA]</scope>
    <source>
        <strain evidence="3 4">CGMCC 4.5739</strain>
    </source>
</reference>
<dbReference type="PROSITE" id="PS50006">
    <property type="entry name" value="FHA_DOMAIN"/>
    <property type="match status" value="1"/>
</dbReference>